<keyword evidence="4" id="KW-0808">Transferase</keyword>
<evidence type="ECO:0000313" key="11">
    <source>
        <dbReference type="EMBL" id="KAH3699538.1"/>
    </source>
</evidence>
<keyword evidence="6" id="KW-0735">Signal-anchor</keyword>
<evidence type="ECO:0000256" key="6">
    <source>
        <dbReference type="ARBA" id="ARBA00022968"/>
    </source>
</evidence>
<dbReference type="GO" id="GO:0000139">
    <property type="term" value="C:Golgi membrane"/>
    <property type="evidence" value="ECO:0007669"/>
    <property type="project" value="UniProtKB-SubCell"/>
</dbReference>
<comment type="caution">
    <text evidence="11">The sequence shown here is derived from an EMBL/GenBank/DDBJ whole genome shotgun (WGS) entry which is preliminary data.</text>
</comment>
<keyword evidence="7 10" id="KW-1133">Transmembrane helix</keyword>
<gene>
    <name evidence="11" type="ORF">DPMN_074496</name>
</gene>
<reference evidence="11" key="2">
    <citation type="submission" date="2020-11" db="EMBL/GenBank/DDBJ databases">
        <authorList>
            <person name="McCartney M.A."/>
            <person name="Auch B."/>
            <person name="Kono T."/>
            <person name="Mallez S."/>
            <person name="Becker A."/>
            <person name="Gohl D.M."/>
            <person name="Silverstein K.A.T."/>
            <person name="Koren S."/>
            <person name="Bechman K.B."/>
            <person name="Herman A."/>
            <person name="Abrahante J.E."/>
            <person name="Garbe J."/>
        </authorList>
    </citation>
    <scope>NUCLEOTIDE SEQUENCE</scope>
    <source>
        <strain evidence="11">Duluth1</strain>
        <tissue evidence="11">Whole animal</tissue>
    </source>
</reference>
<evidence type="ECO:0000256" key="5">
    <source>
        <dbReference type="ARBA" id="ARBA00022692"/>
    </source>
</evidence>
<feature type="transmembrane region" description="Helical" evidence="10">
    <location>
        <begin position="252"/>
        <end position="273"/>
    </location>
</feature>
<evidence type="ECO:0000256" key="2">
    <source>
        <dbReference type="ARBA" id="ARBA00008661"/>
    </source>
</evidence>
<evidence type="ECO:0000256" key="10">
    <source>
        <dbReference type="SAM" id="Phobius"/>
    </source>
</evidence>
<comment type="similarity">
    <text evidence="2">Belongs to the glycosyltransferase 31 family.</text>
</comment>
<keyword evidence="5 10" id="KW-0812">Transmembrane</keyword>
<evidence type="ECO:0000256" key="1">
    <source>
        <dbReference type="ARBA" id="ARBA00004323"/>
    </source>
</evidence>
<evidence type="ECO:0000313" key="12">
    <source>
        <dbReference type="Proteomes" id="UP000828390"/>
    </source>
</evidence>
<dbReference type="Gene3D" id="3.90.550.50">
    <property type="match status" value="1"/>
</dbReference>
<dbReference type="PANTHER" id="PTHR11214">
    <property type="entry name" value="BETA-1,3-N-ACETYLGLUCOSAMINYLTRANSFERASE"/>
    <property type="match status" value="1"/>
</dbReference>
<evidence type="ECO:0000256" key="9">
    <source>
        <dbReference type="ARBA" id="ARBA00023136"/>
    </source>
</evidence>
<dbReference type="AlphaFoldDB" id="A0A9D3YJX4"/>
<organism evidence="11 12">
    <name type="scientific">Dreissena polymorpha</name>
    <name type="common">Zebra mussel</name>
    <name type="synonym">Mytilus polymorpha</name>
    <dbReference type="NCBI Taxonomy" id="45954"/>
    <lineage>
        <taxon>Eukaryota</taxon>
        <taxon>Metazoa</taxon>
        <taxon>Spiralia</taxon>
        <taxon>Lophotrochozoa</taxon>
        <taxon>Mollusca</taxon>
        <taxon>Bivalvia</taxon>
        <taxon>Autobranchia</taxon>
        <taxon>Heteroconchia</taxon>
        <taxon>Euheterodonta</taxon>
        <taxon>Imparidentia</taxon>
        <taxon>Neoheterodontei</taxon>
        <taxon>Myida</taxon>
        <taxon>Dreissenoidea</taxon>
        <taxon>Dreissenidae</taxon>
        <taxon>Dreissena</taxon>
    </lineage>
</organism>
<keyword evidence="3" id="KW-0328">Glycosyltransferase</keyword>
<proteinExistence type="inferred from homology"/>
<evidence type="ECO:0000256" key="4">
    <source>
        <dbReference type="ARBA" id="ARBA00022679"/>
    </source>
</evidence>
<protein>
    <submittedName>
        <fullName evidence="11">Uncharacterized protein</fullName>
    </submittedName>
</protein>
<dbReference type="Pfam" id="PF01762">
    <property type="entry name" value="Galactosyl_T"/>
    <property type="match status" value="1"/>
</dbReference>
<sequence length="651" mass="74971">MMEEIRGSAFSAQEEERFKKREKDVTWRFKGNRVQFEFNEDIADSLKQIDWNIEHGKTGYCRELIAEKMANIKKRDKLIRIADTSEGGWDTVKLYESNPVASDSEDEESGLWSRWSFSSHADYVGNVVDAINGVSHGMWSLDEAQESSTWREIHAHEIEALPEVFTDREELLPGILRKSRTERGAASASNSGVRDRLFKRHGRWTSESAKDGLKITSMPSQTKTQRVKLKRRWTFAGPDILGYLLKMCQRSLGFIATAAVAISILSLVIILNYTDNIQRGIVQRKKLGTKQVLNRPYLGEWSLIQKVTTATTMVSQHTTSNLSSELMAITPNPELDRLINASSKAKYPVTINGKYIFENPQLCSSVANLSVLIIVHTAPDHFKMRLAIRRTWANDTFYRKMGVARVLFLLGQVGDSALQMKMEAEFNEYRDMLQGDFRDSYRNLTHKGVMGYKWITERCRNAKFILKTDDDIVINMFILFTRVLPNFENKTKQIVCNHIPANTMPIIRNKTNIWRKWYVSENHFRGKNWYSEYCSGFMVLFTNDVIPAVFRAATMTPFFWVDDVYLYGLAPGHVPGMKYSSLTEHALIWPTALNCYRNMTENFSNTCYVLVTKSWHPGESEETWVEMIKQFEHRIGTDLSLPAKTHPDMRT</sequence>
<evidence type="ECO:0000256" key="7">
    <source>
        <dbReference type="ARBA" id="ARBA00022989"/>
    </source>
</evidence>
<dbReference type="InterPro" id="IPR002659">
    <property type="entry name" value="Glyco_trans_31"/>
</dbReference>
<dbReference type="Proteomes" id="UP000828390">
    <property type="component" value="Unassembled WGS sequence"/>
</dbReference>
<dbReference type="GO" id="GO:0006493">
    <property type="term" value="P:protein O-linked glycosylation"/>
    <property type="evidence" value="ECO:0007669"/>
    <property type="project" value="TreeGrafter"/>
</dbReference>
<reference evidence="11" key="1">
    <citation type="journal article" date="2019" name="bioRxiv">
        <title>The Genome of the Zebra Mussel, Dreissena polymorpha: A Resource for Invasive Species Research.</title>
        <authorList>
            <person name="McCartney M.A."/>
            <person name="Auch B."/>
            <person name="Kono T."/>
            <person name="Mallez S."/>
            <person name="Zhang Y."/>
            <person name="Obille A."/>
            <person name="Becker A."/>
            <person name="Abrahante J.E."/>
            <person name="Garbe J."/>
            <person name="Badalamenti J.P."/>
            <person name="Herman A."/>
            <person name="Mangelson H."/>
            <person name="Liachko I."/>
            <person name="Sullivan S."/>
            <person name="Sone E.D."/>
            <person name="Koren S."/>
            <person name="Silverstein K.A.T."/>
            <person name="Beckman K.B."/>
            <person name="Gohl D.M."/>
        </authorList>
    </citation>
    <scope>NUCLEOTIDE SEQUENCE</scope>
    <source>
        <strain evidence="11">Duluth1</strain>
        <tissue evidence="11">Whole animal</tissue>
    </source>
</reference>
<accession>A0A9D3YJX4</accession>
<comment type="subcellular location">
    <subcellularLocation>
        <location evidence="1">Golgi apparatus membrane</location>
        <topology evidence="1">Single-pass type II membrane protein</topology>
    </subcellularLocation>
</comment>
<dbReference type="PANTHER" id="PTHR11214:SF364">
    <property type="entry name" value="HEXOSYLTRANSFERASE"/>
    <property type="match status" value="1"/>
</dbReference>
<dbReference type="GO" id="GO:0016758">
    <property type="term" value="F:hexosyltransferase activity"/>
    <property type="evidence" value="ECO:0007669"/>
    <property type="project" value="InterPro"/>
</dbReference>
<keyword evidence="8" id="KW-0333">Golgi apparatus</keyword>
<evidence type="ECO:0000256" key="8">
    <source>
        <dbReference type="ARBA" id="ARBA00023034"/>
    </source>
</evidence>
<evidence type="ECO:0000256" key="3">
    <source>
        <dbReference type="ARBA" id="ARBA00022676"/>
    </source>
</evidence>
<name>A0A9D3YJX4_DREPO</name>
<keyword evidence="9 10" id="KW-0472">Membrane</keyword>
<keyword evidence="12" id="KW-1185">Reference proteome</keyword>
<dbReference type="EMBL" id="JAIWYP010000015">
    <property type="protein sequence ID" value="KAH3699538.1"/>
    <property type="molecule type" value="Genomic_DNA"/>
</dbReference>